<feature type="transmembrane region" description="Helical" evidence="7">
    <location>
        <begin position="40"/>
        <end position="63"/>
    </location>
</feature>
<accession>A0A4R5TNE0</accession>
<evidence type="ECO:0000313" key="10">
    <source>
        <dbReference type="Proteomes" id="UP000294796"/>
    </source>
</evidence>
<keyword evidence="5 7" id="KW-0472">Membrane</keyword>
<dbReference type="InterPro" id="IPR051791">
    <property type="entry name" value="Pra-immunoreactive"/>
</dbReference>
<organism evidence="9 10">
    <name type="scientific">Luteimonas aestuarii</name>
    <dbReference type="NCBI Taxonomy" id="453837"/>
    <lineage>
        <taxon>Bacteria</taxon>
        <taxon>Pseudomonadati</taxon>
        <taxon>Pseudomonadota</taxon>
        <taxon>Gammaproteobacteria</taxon>
        <taxon>Lysobacterales</taxon>
        <taxon>Lysobacteraceae</taxon>
        <taxon>Luteimonas</taxon>
    </lineage>
</organism>
<feature type="compositionally biased region" description="Basic residues" evidence="6">
    <location>
        <begin position="18"/>
        <end position="27"/>
    </location>
</feature>
<dbReference type="EMBL" id="SMTF01000006">
    <property type="protein sequence ID" value="TDK23891.1"/>
    <property type="molecule type" value="Genomic_DNA"/>
</dbReference>
<evidence type="ECO:0000259" key="8">
    <source>
        <dbReference type="Pfam" id="PF06271"/>
    </source>
</evidence>
<evidence type="ECO:0000256" key="5">
    <source>
        <dbReference type="ARBA" id="ARBA00023136"/>
    </source>
</evidence>
<dbReference type="AlphaFoldDB" id="A0A4R5TNE0"/>
<keyword evidence="3 7" id="KW-0812">Transmembrane</keyword>
<dbReference type="PANTHER" id="PTHR36115">
    <property type="entry name" value="PROLINE-RICH ANTIGEN HOMOLOG-RELATED"/>
    <property type="match status" value="1"/>
</dbReference>
<feature type="domain" description="RDD" evidence="8">
    <location>
        <begin position="34"/>
        <end position="206"/>
    </location>
</feature>
<gene>
    <name evidence="9" type="ORF">E2F46_10215</name>
</gene>
<evidence type="ECO:0000256" key="6">
    <source>
        <dbReference type="SAM" id="MobiDB-lite"/>
    </source>
</evidence>
<sequence length="258" mass="27438">MPAVRSGHRGRATGVAHARQRGRARRRRHAVIPAGLPRRYAAWSLDATIIALVALALCAGPVAEGWRRGSEALSSLADAMATMMLQAMQAGMSPLALLRAWTADPVLHAAAARLASAIATTTWPPLLAFALLSGAYFVAFEASRWQATPGKRVLGLRVVDACGGRLRLPRVAWRHAAGALSWLSLNIGHAMAALPPQRRALHDAIAQARVVQVAGDEAPLPAWAKAWLALQALLAVAAFAWLFRAVDAATQAAFDRLL</sequence>
<name>A0A4R5TNE0_9GAMM</name>
<feature type="compositionally biased region" description="Basic residues" evidence="6">
    <location>
        <begin position="1"/>
        <end position="11"/>
    </location>
</feature>
<dbReference type="InterPro" id="IPR010432">
    <property type="entry name" value="RDD"/>
</dbReference>
<evidence type="ECO:0000256" key="1">
    <source>
        <dbReference type="ARBA" id="ARBA00004651"/>
    </source>
</evidence>
<feature type="transmembrane region" description="Helical" evidence="7">
    <location>
        <begin position="226"/>
        <end position="246"/>
    </location>
</feature>
<proteinExistence type="predicted"/>
<dbReference type="OrthoDB" id="9793824at2"/>
<dbReference type="Proteomes" id="UP000294796">
    <property type="component" value="Unassembled WGS sequence"/>
</dbReference>
<evidence type="ECO:0000256" key="3">
    <source>
        <dbReference type="ARBA" id="ARBA00022692"/>
    </source>
</evidence>
<keyword evidence="10" id="KW-1185">Reference proteome</keyword>
<feature type="transmembrane region" description="Helical" evidence="7">
    <location>
        <begin position="114"/>
        <end position="139"/>
    </location>
</feature>
<evidence type="ECO:0000313" key="9">
    <source>
        <dbReference type="EMBL" id="TDK23891.1"/>
    </source>
</evidence>
<reference evidence="9 10" key="1">
    <citation type="submission" date="2019-03" db="EMBL/GenBank/DDBJ databases">
        <title>Luteimonas zhaokaii sp.nov., isolated from the rectal contents of Plateau pika in Yushu, Qinghai Province, China.</title>
        <authorList>
            <person name="Zhang G."/>
        </authorList>
    </citation>
    <scope>NUCLEOTIDE SEQUENCE [LARGE SCALE GENOMIC DNA]</scope>
    <source>
        <strain evidence="9 10">B9</strain>
    </source>
</reference>
<dbReference type="GO" id="GO:0005886">
    <property type="term" value="C:plasma membrane"/>
    <property type="evidence" value="ECO:0007669"/>
    <property type="project" value="UniProtKB-SubCell"/>
</dbReference>
<keyword evidence="4 7" id="KW-1133">Transmembrane helix</keyword>
<evidence type="ECO:0000256" key="7">
    <source>
        <dbReference type="SAM" id="Phobius"/>
    </source>
</evidence>
<comment type="subcellular location">
    <subcellularLocation>
        <location evidence="1">Cell membrane</location>
        <topology evidence="1">Multi-pass membrane protein</topology>
    </subcellularLocation>
</comment>
<comment type="caution">
    <text evidence="9">The sequence shown here is derived from an EMBL/GenBank/DDBJ whole genome shotgun (WGS) entry which is preliminary data.</text>
</comment>
<keyword evidence="2" id="KW-1003">Cell membrane</keyword>
<evidence type="ECO:0000256" key="4">
    <source>
        <dbReference type="ARBA" id="ARBA00022989"/>
    </source>
</evidence>
<protein>
    <submittedName>
        <fullName evidence="9">RDD family protein</fullName>
    </submittedName>
</protein>
<dbReference type="Pfam" id="PF06271">
    <property type="entry name" value="RDD"/>
    <property type="match status" value="1"/>
</dbReference>
<evidence type="ECO:0000256" key="2">
    <source>
        <dbReference type="ARBA" id="ARBA00022475"/>
    </source>
</evidence>
<feature type="region of interest" description="Disordered" evidence="6">
    <location>
        <begin position="1"/>
        <end position="27"/>
    </location>
</feature>